<name>A0A1N6E6Q8_9BACT</name>
<dbReference type="InterPro" id="IPR006385">
    <property type="entry name" value="HAD_hydro_SerB1"/>
</dbReference>
<evidence type="ECO:0000313" key="2">
    <source>
        <dbReference type="EMBL" id="SIN78673.1"/>
    </source>
</evidence>
<feature type="transmembrane region" description="Helical" evidence="1">
    <location>
        <begin position="31"/>
        <end position="49"/>
    </location>
</feature>
<accession>A0A1N6E6Q8</accession>
<dbReference type="PANTHER" id="PTHR43344">
    <property type="entry name" value="PHOSPHOSERINE PHOSPHATASE"/>
    <property type="match status" value="1"/>
</dbReference>
<dbReference type="GO" id="GO:0006564">
    <property type="term" value="P:L-serine biosynthetic process"/>
    <property type="evidence" value="ECO:0007669"/>
    <property type="project" value="TreeGrafter"/>
</dbReference>
<dbReference type="Proteomes" id="UP000185003">
    <property type="component" value="Unassembled WGS sequence"/>
</dbReference>
<organism evidence="2 3">
    <name type="scientific">Chitinophaga niabensis</name>
    <dbReference type="NCBI Taxonomy" id="536979"/>
    <lineage>
        <taxon>Bacteria</taxon>
        <taxon>Pseudomonadati</taxon>
        <taxon>Bacteroidota</taxon>
        <taxon>Chitinophagia</taxon>
        <taxon>Chitinophagales</taxon>
        <taxon>Chitinophagaceae</taxon>
        <taxon>Chitinophaga</taxon>
    </lineage>
</organism>
<dbReference type="STRING" id="536979.SAMN04488055_1344"/>
<sequence>MKNVIAFFDFDGTITAKDTLFEIIRFQKGGAALYLGMALLSPLLVLFKMKVISNQQMKEIVLRFYFRNMPVEVFQQVCNDFCRLRLPSLLRPKALNAIAWHQSEGHHVYIVTASAENWVAPWSETLKIPCLGSVLEIKDGLVTGRLVGKNCNGNEKVCRIKEAVHLTTYATIYAYGDSSGDKEMLALAQHPGFRTFE</sequence>
<dbReference type="CDD" id="cd02612">
    <property type="entry name" value="HAD_PGPPase"/>
    <property type="match status" value="1"/>
</dbReference>
<dbReference type="PANTHER" id="PTHR43344:SF14">
    <property type="entry name" value="HAD-IB FAMILY HYDROLASE"/>
    <property type="match status" value="1"/>
</dbReference>
<dbReference type="EMBL" id="FSRA01000001">
    <property type="protein sequence ID" value="SIN78673.1"/>
    <property type="molecule type" value="Genomic_DNA"/>
</dbReference>
<dbReference type="Gene3D" id="1.20.1440.100">
    <property type="entry name" value="SG protein - dephosphorylation function"/>
    <property type="match status" value="1"/>
</dbReference>
<keyword evidence="2" id="KW-0378">Hydrolase</keyword>
<dbReference type="InterPro" id="IPR036412">
    <property type="entry name" value="HAD-like_sf"/>
</dbReference>
<keyword evidence="1" id="KW-0472">Membrane</keyword>
<dbReference type="AlphaFoldDB" id="A0A1N6E6Q8"/>
<keyword evidence="3" id="KW-1185">Reference proteome</keyword>
<dbReference type="GO" id="GO:0036424">
    <property type="term" value="F:L-phosphoserine phosphatase activity"/>
    <property type="evidence" value="ECO:0007669"/>
    <property type="project" value="TreeGrafter"/>
</dbReference>
<dbReference type="SUPFAM" id="SSF56784">
    <property type="entry name" value="HAD-like"/>
    <property type="match status" value="1"/>
</dbReference>
<dbReference type="Pfam" id="PF12710">
    <property type="entry name" value="HAD"/>
    <property type="match status" value="1"/>
</dbReference>
<dbReference type="InterPro" id="IPR023214">
    <property type="entry name" value="HAD_sf"/>
</dbReference>
<dbReference type="OrthoDB" id="9794212at2"/>
<protein>
    <submittedName>
        <fullName evidence="2">HAD-superfamily subfamily IB hydrolase, TIGR01490</fullName>
    </submittedName>
</protein>
<evidence type="ECO:0000256" key="1">
    <source>
        <dbReference type="SAM" id="Phobius"/>
    </source>
</evidence>
<evidence type="ECO:0000313" key="3">
    <source>
        <dbReference type="Proteomes" id="UP000185003"/>
    </source>
</evidence>
<proteinExistence type="predicted"/>
<dbReference type="GO" id="GO:0005737">
    <property type="term" value="C:cytoplasm"/>
    <property type="evidence" value="ECO:0007669"/>
    <property type="project" value="TreeGrafter"/>
</dbReference>
<dbReference type="NCBIfam" id="TIGR01488">
    <property type="entry name" value="HAD-SF-IB"/>
    <property type="match status" value="1"/>
</dbReference>
<gene>
    <name evidence="2" type="ORF">SAMN04488055_1344</name>
</gene>
<keyword evidence="1" id="KW-1133">Transmembrane helix</keyword>
<reference evidence="2 3" key="1">
    <citation type="submission" date="2016-11" db="EMBL/GenBank/DDBJ databases">
        <authorList>
            <person name="Jaros S."/>
            <person name="Januszkiewicz K."/>
            <person name="Wedrychowicz H."/>
        </authorList>
    </citation>
    <scope>NUCLEOTIDE SEQUENCE [LARGE SCALE GENOMIC DNA]</scope>
    <source>
        <strain evidence="2 3">DSM 24787</strain>
    </source>
</reference>
<dbReference type="NCBIfam" id="TIGR01490">
    <property type="entry name" value="HAD-SF-IB-hyp1"/>
    <property type="match status" value="1"/>
</dbReference>
<dbReference type="Gene3D" id="3.40.50.1000">
    <property type="entry name" value="HAD superfamily/HAD-like"/>
    <property type="match status" value="1"/>
</dbReference>
<dbReference type="InterPro" id="IPR050582">
    <property type="entry name" value="HAD-like_SerB"/>
</dbReference>
<keyword evidence="1" id="KW-0812">Transmembrane</keyword>
<dbReference type="GO" id="GO:0000287">
    <property type="term" value="F:magnesium ion binding"/>
    <property type="evidence" value="ECO:0007669"/>
    <property type="project" value="TreeGrafter"/>
</dbReference>
<dbReference type="RefSeq" id="WP_074238495.1">
    <property type="nucleotide sequence ID" value="NZ_FSRA01000001.1"/>
</dbReference>